<keyword evidence="1" id="KW-1133">Transmembrane helix</keyword>
<organism evidence="2 3">
    <name type="scientific">Massariosphaeria phaeospora</name>
    <dbReference type="NCBI Taxonomy" id="100035"/>
    <lineage>
        <taxon>Eukaryota</taxon>
        <taxon>Fungi</taxon>
        <taxon>Dikarya</taxon>
        <taxon>Ascomycota</taxon>
        <taxon>Pezizomycotina</taxon>
        <taxon>Dothideomycetes</taxon>
        <taxon>Pleosporomycetidae</taxon>
        <taxon>Pleosporales</taxon>
        <taxon>Pleosporales incertae sedis</taxon>
        <taxon>Massariosphaeria</taxon>
    </lineage>
</organism>
<evidence type="ECO:0000313" key="2">
    <source>
        <dbReference type="EMBL" id="KAF2874051.1"/>
    </source>
</evidence>
<evidence type="ECO:0000256" key="1">
    <source>
        <dbReference type="SAM" id="Phobius"/>
    </source>
</evidence>
<keyword evidence="1" id="KW-0472">Membrane</keyword>
<keyword evidence="3" id="KW-1185">Reference proteome</keyword>
<dbReference type="AlphaFoldDB" id="A0A7C8ID33"/>
<proteinExistence type="predicted"/>
<dbReference type="Proteomes" id="UP000481861">
    <property type="component" value="Unassembled WGS sequence"/>
</dbReference>
<comment type="caution">
    <text evidence="2">The sequence shown here is derived from an EMBL/GenBank/DDBJ whole genome shotgun (WGS) entry which is preliminary data.</text>
</comment>
<evidence type="ECO:0000313" key="3">
    <source>
        <dbReference type="Proteomes" id="UP000481861"/>
    </source>
</evidence>
<gene>
    <name evidence="2" type="ORF">BDV95DRAFT_320286</name>
</gene>
<feature type="transmembrane region" description="Helical" evidence="1">
    <location>
        <begin position="60"/>
        <end position="80"/>
    </location>
</feature>
<sequence>MHIRSPVSCSSLKDFRIRLFRYKTFEKTFYVLLAAQLVHICPRSTFYIQLVHLRLRSTYNAYIFAYALSSTYNAYIFVYVPHTSCTCSPTFSVLHTTHTYNPYIFAYVFPAFFFSIYHIEALNFFFRGTGGVLEAT</sequence>
<accession>A0A7C8ID33</accession>
<feature type="transmembrane region" description="Helical" evidence="1">
    <location>
        <begin position="100"/>
        <end position="119"/>
    </location>
</feature>
<name>A0A7C8ID33_9PLEO</name>
<protein>
    <submittedName>
        <fullName evidence="2">Uncharacterized protein</fullName>
    </submittedName>
</protein>
<keyword evidence="1" id="KW-0812">Transmembrane</keyword>
<dbReference type="EMBL" id="JAADJZ010000006">
    <property type="protein sequence ID" value="KAF2874051.1"/>
    <property type="molecule type" value="Genomic_DNA"/>
</dbReference>
<reference evidence="2 3" key="1">
    <citation type="submission" date="2020-01" db="EMBL/GenBank/DDBJ databases">
        <authorList>
            <consortium name="DOE Joint Genome Institute"/>
            <person name="Haridas S."/>
            <person name="Albert R."/>
            <person name="Binder M."/>
            <person name="Bloem J."/>
            <person name="Labutti K."/>
            <person name="Salamov A."/>
            <person name="Andreopoulos B."/>
            <person name="Baker S.E."/>
            <person name="Barry K."/>
            <person name="Bills G."/>
            <person name="Bluhm B.H."/>
            <person name="Cannon C."/>
            <person name="Castanera R."/>
            <person name="Culley D.E."/>
            <person name="Daum C."/>
            <person name="Ezra D."/>
            <person name="Gonzalez J.B."/>
            <person name="Henrissat B."/>
            <person name="Kuo A."/>
            <person name="Liang C."/>
            <person name="Lipzen A."/>
            <person name="Lutzoni F."/>
            <person name="Magnuson J."/>
            <person name="Mondo S."/>
            <person name="Nolan M."/>
            <person name="Ohm R."/>
            <person name="Pangilinan J."/>
            <person name="Park H.-J.H."/>
            <person name="Ramirez L."/>
            <person name="Alfaro M."/>
            <person name="Sun H."/>
            <person name="Tritt A."/>
            <person name="Yoshinaga Y."/>
            <person name="Zwiers L.-H.L."/>
            <person name="Turgeon B.G."/>
            <person name="Goodwin S.B."/>
            <person name="Spatafora J.W."/>
            <person name="Crous P.W."/>
            <person name="Grigoriev I.V."/>
        </authorList>
    </citation>
    <scope>NUCLEOTIDE SEQUENCE [LARGE SCALE GENOMIC DNA]</scope>
    <source>
        <strain evidence="2 3">CBS 611.86</strain>
    </source>
</reference>